<protein>
    <recommendedName>
        <fullName evidence="2">DUF3347 domain-containing protein</fullName>
    </recommendedName>
</protein>
<dbReference type="InterPro" id="IPR021782">
    <property type="entry name" value="DUF3347"/>
</dbReference>
<feature type="chain" id="PRO_5031139498" description="DUF3347 domain-containing protein" evidence="1">
    <location>
        <begin position="22"/>
        <end position="158"/>
    </location>
</feature>
<organism evidence="3 4">
    <name type="scientific">Pedobacter cryoconitis</name>
    <dbReference type="NCBI Taxonomy" id="188932"/>
    <lineage>
        <taxon>Bacteria</taxon>
        <taxon>Pseudomonadati</taxon>
        <taxon>Bacteroidota</taxon>
        <taxon>Sphingobacteriia</taxon>
        <taxon>Sphingobacteriales</taxon>
        <taxon>Sphingobacteriaceae</taxon>
        <taxon>Pedobacter</taxon>
    </lineage>
</organism>
<evidence type="ECO:0000313" key="4">
    <source>
        <dbReference type="Proteomes" id="UP000521017"/>
    </source>
</evidence>
<dbReference type="RefSeq" id="WP_184621812.1">
    <property type="nucleotide sequence ID" value="NZ_JACHCC010000001.1"/>
</dbReference>
<proteinExistence type="predicted"/>
<dbReference type="EMBL" id="JACHCC010000001">
    <property type="protein sequence ID" value="MBB6498048.1"/>
    <property type="molecule type" value="Genomic_DNA"/>
</dbReference>
<feature type="domain" description="DUF3347" evidence="2">
    <location>
        <begin position="33"/>
        <end position="115"/>
    </location>
</feature>
<sequence length="158" mass="17692">MKRIFFIIAFIATVIVQPGFAQQNNNTPSNSLISYYYGIKDALVAGDSKLASVKAEDFIKVLNNTDPQLVDVTKKKLLTDDARQITANKELKSQRDHFADLSANMIMLVKTSKLSAEPIYELYCPMKKSNWLSNEKAVKNPYYGSAMLTCGKVTETIK</sequence>
<accession>A0A7X0MI36</accession>
<comment type="caution">
    <text evidence="3">The sequence shown here is derived from an EMBL/GenBank/DDBJ whole genome shotgun (WGS) entry which is preliminary data.</text>
</comment>
<feature type="signal peptide" evidence="1">
    <location>
        <begin position="1"/>
        <end position="21"/>
    </location>
</feature>
<reference evidence="3 4" key="1">
    <citation type="submission" date="2020-08" db="EMBL/GenBank/DDBJ databases">
        <title>Genomic Encyclopedia of Type Strains, Phase IV (KMG-V): Genome sequencing to study the core and pangenomes of soil and plant-associated prokaryotes.</title>
        <authorList>
            <person name="Whitman W."/>
        </authorList>
    </citation>
    <scope>NUCLEOTIDE SEQUENCE [LARGE SCALE GENOMIC DNA]</scope>
    <source>
        <strain evidence="3 4">M2T3</strain>
    </source>
</reference>
<dbReference type="Pfam" id="PF11827">
    <property type="entry name" value="DUF3347"/>
    <property type="match status" value="1"/>
</dbReference>
<name>A0A7X0MI36_9SPHI</name>
<gene>
    <name evidence="3" type="ORF">HDF25_000172</name>
</gene>
<keyword evidence="1" id="KW-0732">Signal</keyword>
<evidence type="ECO:0000313" key="3">
    <source>
        <dbReference type="EMBL" id="MBB6498048.1"/>
    </source>
</evidence>
<evidence type="ECO:0000256" key="1">
    <source>
        <dbReference type="SAM" id="SignalP"/>
    </source>
</evidence>
<evidence type="ECO:0000259" key="2">
    <source>
        <dbReference type="Pfam" id="PF11827"/>
    </source>
</evidence>
<dbReference type="AlphaFoldDB" id="A0A7X0MI36"/>
<dbReference type="Proteomes" id="UP000521017">
    <property type="component" value="Unassembled WGS sequence"/>
</dbReference>